<dbReference type="InterPro" id="IPR002467">
    <property type="entry name" value="Pept_M24A_MAP1"/>
</dbReference>
<reference evidence="9 10" key="1">
    <citation type="submission" date="2020-07" db="EMBL/GenBank/DDBJ databases">
        <title>Genomic Encyclopedia of Type Strains, Phase IV (KMG-V): Genome sequencing to study the core and pangenomes of soil and plant-associated prokaryotes.</title>
        <authorList>
            <person name="Whitman W."/>
        </authorList>
    </citation>
    <scope>NUCLEOTIDE SEQUENCE [LARGE SCALE GENOMIC DNA]</scope>
    <source>
        <strain evidence="9 10">SAS40</strain>
    </source>
</reference>
<gene>
    <name evidence="6" type="primary">map</name>
    <name evidence="9" type="ORF">FHW18_002590</name>
</gene>
<evidence type="ECO:0000313" key="9">
    <source>
        <dbReference type="EMBL" id="NYE83319.1"/>
    </source>
</evidence>
<dbReference type="CDD" id="cd01086">
    <property type="entry name" value="MetAP1"/>
    <property type="match status" value="1"/>
</dbReference>
<keyword evidence="10" id="KW-1185">Reference proteome</keyword>
<organism evidence="9 10">
    <name type="scientific">Pigmentiphaga litoralis</name>
    <dbReference type="NCBI Taxonomy" id="516702"/>
    <lineage>
        <taxon>Bacteria</taxon>
        <taxon>Pseudomonadati</taxon>
        <taxon>Pseudomonadota</taxon>
        <taxon>Betaproteobacteria</taxon>
        <taxon>Burkholderiales</taxon>
        <taxon>Alcaligenaceae</taxon>
        <taxon>Pigmentiphaga</taxon>
    </lineage>
</organism>
<dbReference type="GO" id="GO:0006508">
    <property type="term" value="P:proteolysis"/>
    <property type="evidence" value="ECO:0007669"/>
    <property type="project" value="UniProtKB-KW"/>
</dbReference>
<dbReference type="GO" id="GO:0004239">
    <property type="term" value="F:initiator methionyl aminopeptidase activity"/>
    <property type="evidence" value="ECO:0007669"/>
    <property type="project" value="UniProtKB-UniRule"/>
</dbReference>
<evidence type="ECO:0000256" key="3">
    <source>
        <dbReference type="ARBA" id="ARBA00022670"/>
    </source>
</evidence>
<evidence type="ECO:0000256" key="5">
    <source>
        <dbReference type="ARBA" id="ARBA00022801"/>
    </source>
</evidence>
<sequence length="263" mass="28144">MSIDIKTKAQIEKMRLSGRLAAEVLEMLRPLVVPGVTTAELDERAYDYIVTRLNALPGKAGYRGFEHTLGTSINGVVWNGVPSDKDVLRDGDIVGIEVALIKNSWFGATTRTFLVGKPDAAARRLVTATEAALAAAIAIVREGSRLGDIGHAIERVAKASGFSVVREYCGHGIGRGYHEEPEVAHTGRMGSGLWLKKGMVFTIEPMLNAGGPDVENLGDTVEVVTSDGELSAQAQHTVLVTETGAEILTAWADRERGAPRTAR</sequence>
<dbReference type="InterPro" id="IPR001714">
    <property type="entry name" value="Pept_M24_MAP"/>
</dbReference>
<comment type="caution">
    <text evidence="9">The sequence shown here is derived from an EMBL/GenBank/DDBJ whole genome shotgun (WGS) entry which is preliminary data.</text>
</comment>
<dbReference type="EC" id="3.4.11.18" evidence="6 7"/>
<dbReference type="SUPFAM" id="SSF55920">
    <property type="entry name" value="Creatinase/aminopeptidase"/>
    <property type="match status" value="1"/>
</dbReference>
<feature type="binding site" evidence="6">
    <location>
        <position position="178"/>
    </location>
    <ligand>
        <name>substrate</name>
    </ligand>
</feature>
<proteinExistence type="inferred from homology"/>
<evidence type="ECO:0000256" key="6">
    <source>
        <dbReference type="HAMAP-Rule" id="MF_01974"/>
    </source>
</evidence>
<dbReference type="Gene3D" id="3.90.230.10">
    <property type="entry name" value="Creatinase/methionine aminopeptidase superfamily"/>
    <property type="match status" value="1"/>
</dbReference>
<comment type="subunit">
    <text evidence="6">Monomer.</text>
</comment>
<evidence type="ECO:0000313" key="10">
    <source>
        <dbReference type="Proteomes" id="UP000542125"/>
    </source>
</evidence>
<comment type="similarity">
    <text evidence="6">Belongs to the peptidase M24A family. Methionine aminopeptidase type 1 subfamily.</text>
</comment>
<evidence type="ECO:0000256" key="4">
    <source>
        <dbReference type="ARBA" id="ARBA00022723"/>
    </source>
</evidence>
<evidence type="ECO:0000259" key="8">
    <source>
        <dbReference type="Pfam" id="PF00557"/>
    </source>
</evidence>
<comment type="cofactor">
    <cofactor evidence="6">
        <name>Co(2+)</name>
        <dbReference type="ChEBI" id="CHEBI:48828"/>
    </cofactor>
    <cofactor evidence="6">
        <name>Zn(2+)</name>
        <dbReference type="ChEBI" id="CHEBI:29105"/>
    </cofactor>
    <cofactor evidence="6">
        <name>Mn(2+)</name>
        <dbReference type="ChEBI" id="CHEBI:29035"/>
    </cofactor>
    <cofactor evidence="6">
        <name>Fe(2+)</name>
        <dbReference type="ChEBI" id="CHEBI:29033"/>
    </cofactor>
    <text evidence="6">Binds 2 divalent metal cations per subunit. Has a high-affinity and a low affinity metal-binding site. The true nature of the physiological cofactor is under debate. The enzyme is active with cobalt, zinc, manganese or divalent iron ions. Most likely, methionine aminopeptidases function as mononuclear Fe(2+)-metalloproteases under physiological conditions, and the catalytically relevant metal-binding site has been assigned to the histidine-containing high-affinity site.</text>
</comment>
<dbReference type="RefSeq" id="WP_179586876.1">
    <property type="nucleotide sequence ID" value="NZ_JACBYR010000001.1"/>
</dbReference>
<keyword evidence="3 6" id="KW-0645">Protease</keyword>
<dbReference type="Pfam" id="PF00557">
    <property type="entry name" value="Peptidase_M24"/>
    <property type="match status" value="1"/>
</dbReference>
<keyword evidence="2 6" id="KW-0031">Aminopeptidase</keyword>
<dbReference type="Proteomes" id="UP000542125">
    <property type="component" value="Unassembled WGS sequence"/>
</dbReference>
<dbReference type="EMBL" id="JACBYR010000001">
    <property type="protein sequence ID" value="NYE83319.1"/>
    <property type="molecule type" value="Genomic_DNA"/>
</dbReference>
<evidence type="ECO:0000256" key="1">
    <source>
        <dbReference type="ARBA" id="ARBA00002521"/>
    </source>
</evidence>
<dbReference type="NCBIfam" id="TIGR00500">
    <property type="entry name" value="met_pdase_I"/>
    <property type="match status" value="1"/>
</dbReference>
<name>A0A7Y9IUS2_9BURK</name>
<dbReference type="PRINTS" id="PR00599">
    <property type="entry name" value="MAPEPTIDASE"/>
</dbReference>
<evidence type="ECO:0000256" key="2">
    <source>
        <dbReference type="ARBA" id="ARBA00022438"/>
    </source>
</evidence>
<accession>A0A7Y9IUS2</accession>
<dbReference type="GO" id="GO:0005829">
    <property type="term" value="C:cytosol"/>
    <property type="evidence" value="ECO:0007669"/>
    <property type="project" value="TreeGrafter"/>
</dbReference>
<dbReference type="InterPro" id="IPR000994">
    <property type="entry name" value="Pept_M24"/>
</dbReference>
<comment type="caution">
    <text evidence="6">Lacks conserved residue(s) required for the propagation of feature annotation.</text>
</comment>
<dbReference type="GO" id="GO:0070006">
    <property type="term" value="F:metalloaminopeptidase activity"/>
    <property type="evidence" value="ECO:0007669"/>
    <property type="project" value="UniProtKB-UniRule"/>
</dbReference>
<comment type="function">
    <text evidence="1 6">Removes the N-terminal methionine from nascent proteins. The N-terminal methionine is often cleaved when the second residue in the primary sequence is small and uncharged (Met-Ala-, Cys, Gly, Pro, Ser, Thr, or Val). Requires deformylation of the N(alpha)-formylated initiator methionine before it can be hydrolyzed.</text>
</comment>
<dbReference type="PANTHER" id="PTHR43330">
    <property type="entry name" value="METHIONINE AMINOPEPTIDASE"/>
    <property type="match status" value="1"/>
</dbReference>
<keyword evidence="4 6" id="KW-0479">Metal-binding</keyword>
<dbReference type="GO" id="GO:0046872">
    <property type="term" value="F:metal ion binding"/>
    <property type="evidence" value="ECO:0007669"/>
    <property type="project" value="UniProtKB-UniRule"/>
</dbReference>
<dbReference type="AlphaFoldDB" id="A0A7Y9IUS2"/>
<feature type="domain" description="Peptidase M24" evidence="8">
    <location>
        <begin position="12"/>
        <end position="242"/>
    </location>
</feature>
<dbReference type="InterPro" id="IPR036005">
    <property type="entry name" value="Creatinase/aminopeptidase-like"/>
</dbReference>
<evidence type="ECO:0000256" key="7">
    <source>
        <dbReference type="RuleBase" id="RU003653"/>
    </source>
</evidence>
<comment type="catalytic activity">
    <reaction evidence="6 7">
        <text>Release of N-terminal amino acids, preferentially methionine, from peptides and arylamides.</text>
        <dbReference type="EC" id="3.4.11.18"/>
    </reaction>
</comment>
<keyword evidence="5 6" id="KW-0378">Hydrolase</keyword>
<dbReference type="PANTHER" id="PTHR43330:SF27">
    <property type="entry name" value="METHIONINE AMINOPEPTIDASE"/>
    <property type="match status" value="1"/>
</dbReference>
<dbReference type="HAMAP" id="MF_01974">
    <property type="entry name" value="MetAP_1"/>
    <property type="match status" value="1"/>
</dbReference>
<protein>
    <recommendedName>
        <fullName evidence="6 7">Methionine aminopeptidase</fullName>
        <shortName evidence="6">MAP</shortName>
        <shortName evidence="6">MetAP</shortName>
        <ecNumber evidence="6 7">3.4.11.18</ecNumber>
    </recommendedName>
    <alternativeName>
        <fullName evidence="6">Peptidase M</fullName>
    </alternativeName>
</protein>